<comment type="caution">
    <text evidence="8">The sequence shown here is derived from an EMBL/GenBank/DDBJ whole genome shotgun (WGS) entry which is preliminary data.</text>
</comment>
<keyword evidence="2" id="KW-0540">Nuclease</keyword>
<name>A0A7X5J7G2_9HYPH</name>
<evidence type="ECO:0000256" key="2">
    <source>
        <dbReference type="ARBA" id="ARBA00022722"/>
    </source>
</evidence>
<evidence type="ECO:0000313" key="9">
    <source>
        <dbReference type="Proteomes" id="UP000586722"/>
    </source>
</evidence>
<dbReference type="AlphaFoldDB" id="A0A7X5J7G2"/>
<dbReference type="PANTHER" id="PTHR30636">
    <property type="entry name" value="UPF0701 PROTEIN YICC"/>
    <property type="match status" value="1"/>
</dbReference>
<dbReference type="Pfam" id="PF08340">
    <property type="entry name" value="YicC-like_C"/>
    <property type="match status" value="1"/>
</dbReference>
<dbReference type="Pfam" id="PF03755">
    <property type="entry name" value="YicC-like_N"/>
    <property type="match status" value="1"/>
</dbReference>
<evidence type="ECO:0000259" key="6">
    <source>
        <dbReference type="Pfam" id="PF03755"/>
    </source>
</evidence>
<dbReference type="NCBIfam" id="TIGR00255">
    <property type="entry name" value="YicC/YloC family endoribonuclease"/>
    <property type="match status" value="1"/>
</dbReference>
<keyword evidence="3" id="KW-0255">Endonuclease</keyword>
<evidence type="ECO:0000256" key="5">
    <source>
        <dbReference type="ARBA" id="ARBA00035648"/>
    </source>
</evidence>
<evidence type="ECO:0000313" key="8">
    <source>
        <dbReference type="EMBL" id="NBN77729.1"/>
    </source>
</evidence>
<sequence length="296" mass="31504">MALASMTGFARVEGAAGPVRWTWELRSVNGKSLDLRLRLPSGLEELEGPLKEQAARVLSRGNVSANLSMQRDQGEAVLTVNEAALEAVLRALQLLHRRMPEAAPPSLDGILAHKGVLELKEPVEDEASRAAFLAALAASFDTALVALAEMRAREGAAIGAVLGGHLDTIARATAAAEAVPARQPEAIRARLKQQVEDLVGAVPALDPQRLAQEAALLAAKADVREELDRLTAHVGAARKLLAEGGPVGRKLDFLAQEFNREANTLCSKSNDVALTAIGLELKAVIDQLREQVQNLE</sequence>
<evidence type="ECO:0000256" key="3">
    <source>
        <dbReference type="ARBA" id="ARBA00022759"/>
    </source>
</evidence>
<evidence type="ECO:0000256" key="4">
    <source>
        <dbReference type="ARBA" id="ARBA00022801"/>
    </source>
</evidence>
<accession>A0A7X5J7G2</accession>
<keyword evidence="9" id="KW-1185">Reference proteome</keyword>
<gene>
    <name evidence="8" type="ORF">GWI72_05540</name>
</gene>
<dbReference type="PANTHER" id="PTHR30636:SF3">
    <property type="entry name" value="UPF0701 PROTEIN YICC"/>
    <property type="match status" value="1"/>
</dbReference>
<dbReference type="InterPro" id="IPR013551">
    <property type="entry name" value="YicC-like_C"/>
</dbReference>
<feature type="domain" description="Endoribonuclease YicC-like N-terminal" evidence="6">
    <location>
        <begin position="4"/>
        <end position="158"/>
    </location>
</feature>
<protein>
    <submittedName>
        <fullName evidence="8">YicC family protein</fullName>
    </submittedName>
</protein>
<dbReference type="InterPro" id="IPR005229">
    <property type="entry name" value="YicC/YloC-like"/>
</dbReference>
<keyword evidence="4" id="KW-0378">Hydrolase</keyword>
<evidence type="ECO:0000259" key="7">
    <source>
        <dbReference type="Pfam" id="PF08340"/>
    </source>
</evidence>
<dbReference type="RefSeq" id="WP_161708075.1">
    <property type="nucleotide sequence ID" value="NZ_JAABLQ010000001.1"/>
</dbReference>
<dbReference type="InterPro" id="IPR013527">
    <property type="entry name" value="YicC-like_N"/>
</dbReference>
<evidence type="ECO:0000256" key="1">
    <source>
        <dbReference type="ARBA" id="ARBA00001968"/>
    </source>
</evidence>
<dbReference type="GO" id="GO:0004521">
    <property type="term" value="F:RNA endonuclease activity"/>
    <property type="evidence" value="ECO:0007669"/>
    <property type="project" value="InterPro"/>
</dbReference>
<comment type="similarity">
    <text evidence="5">Belongs to the YicC/YloC family.</text>
</comment>
<feature type="domain" description="Endoribonuclease YicC-like C-terminal" evidence="7">
    <location>
        <begin position="182"/>
        <end position="296"/>
    </location>
</feature>
<comment type="cofactor">
    <cofactor evidence="1">
        <name>a divalent metal cation</name>
        <dbReference type="ChEBI" id="CHEBI:60240"/>
    </cofactor>
</comment>
<reference evidence="9" key="1">
    <citation type="submission" date="2020-01" db="EMBL/GenBank/DDBJ databases">
        <authorList>
            <person name="Fang Y."/>
            <person name="Sun R."/>
            <person name="Nie L."/>
            <person name="He J."/>
            <person name="Hao L."/>
            <person name="Wang L."/>
            <person name="Su S."/>
            <person name="Lv E."/>
            <person name="Zhang Z."/>
            <person name="Xie R."/>
            <person name="Liu H."/>
        </authorList>
    </citation>
    <scope>NUCLEOTIDE SEQUENCE [LARGE SCALE GENOMIC DNA]</scope>
    <source>
        <strain evidence="9">XCT-53</strain>
    </source>
</reference>
<proteinExistence type="inferred from homology"/>
<dbReference type="Proteomes" id="UP000586722">
    <property type="component" value="Unassembled WGS sequence"/>
</dbReference>
<organism evidence="8 9">
    <name type="scientific">Pannonibacter tanglangensis</name>
    <dbReference type="NCBI Taxonomy" id="2750084"/>
    <lineage>
        <taxon>Bacteria</taxon>
        <taxon>Pseudomonadati</taxon>
        <taxon>Pseudomonadota</taxon>
        <taxon>Alphaproteobacteria</taxon>
        <taxon>Hyphomicrobiales</taxon>
        <taxon>Stappiaceae</taxon>
        <taxon>Pannonibacter</taxon>
    </lineage>
</organism>
<dbReference type="EMBL" id="JAABLQ010000001">
    <property type="protein sequence ID" value="NBN77729.1"/>
    <property type="molecule type" value="Genomic_DNA"/>
</dbReference>
<dbReference type="GO" id="GO:0016787">
    <property type="term" value="F:hydrolase activity"/>
    <property type="evidence" value="ECO:0007669"/>
    <property type="project" value="UniProtKB-KW"/>
</dbReference>